<keyword evidence="1" id="KW-1015">Disulfide bond</keyword>
<dbReference type="InterPro" id="IPR051218">
    <property type="entry name" value="Sec_MonoDiacylglyc_Lipase"/>
</dbReference>
<dbReference type="GO" id="GO:0006629">
    <property type="term" value="P:lipid metabolic process"/>
    <property type="evidence" value="ECO:0007669"/>
    <property type="project" value="InterPro"/>
</dbReference>
<evidence type="ECO:0000256" key="3">
    <source>
        <dbReference type="ARBA" id="ARBA00047591"/>
    </source>
</evidence>
<dbReference type="Pfam" id="PF01764">
    <property type="entry name" value="Lipase_3"/>
    <property type="match status" value="1"/>
</dbReference>
<keyword evidence="7" id="KW-1185">Reference proteome</keyword>
<dbReference type="HOGENOM" id="CLU_026591_1_0_1"/>
<dbReference type="Proteomes" id="UP000030653">
    <property type="component" value="Unassembled WGS sequence"/>
</dbReference>
<name>M5FV29_DACPD</name>
<dbReference type="OrthoDB" id="426718at2759"/>
<dbReference type="AlphaFoldDB" id="M5FV29"/>
<evidence type="ECO:0000313" key="7">
    <source>
        <dbReference type="Proteomes" id="UP000030653"/>
    </source>
</evidence>
<dbReference type="RefSeq" id="XP_040624049.1">
    <property type="nucleotide sequence ID" value="XM_040771403.1"/>
</dbReference>
<comment type="similarity">
    <text evidence="2">Belongs to the AB hydrolase superfamily. Lipase family. Class 3 subfamily.</text>
</comment>
<dbReference type="Gene3D" id="3.40.50.1820">
    <property type="entry name" value="alpha/beta hydrolase"/>
    <property type="match status" value="1"/>
</dbReference>
<dbReference type="STRING" id="1858805.M5FV29"/>
<evidence type="ECO:0000313" key="6">
    <source>
        <dbReference type="EMBL" id="EJT97151.1"/>
    </source>
</evidence>
<evidence type="ECO:0000256" key="2">
    <source>
        <dbReference type="ARBA" id="ARBA00043996"/>
    </source>
</evidence>
<comment type="catalytic activity">
    <reaction evidence="3">
        <text>a diacylglycerol + H2O = a monoacylglycerol + a fatty acid + H(+)</text>
        <dbReference type="Rhea" id="RHEA:32731"/>
        <dbReference type="ChEBI" id="CHEBI:15377"/>
        <dbReference type="ChEBI" id="CHEBI:15378"/>
        <dbReference type="ChEBI" id="CHEBI:17408"/>
        <dbReference type="ChEBI" id="CHEBI:18035"/>
        <dbReference type="ChEBI" id="CHEBI:28868"/>
    </reaction>
</comment>
<dbReference type="EMBL" id="JH795878">
    <property type="protein sequence ID" value="EJT97151.1"/>
    <property type="molecule type" value="Genomic_DNA"/>
</dbReference>
<evidence type="ECO:0000256" key="4">
    <source>
        <dbReference type="ARBA" id="ARBA00048461"/>
    </source>
</evidence>
<dbReference type="InterPro" id="IPR002921">
    <property type="entry name" value="Fungal_lipase-type"/>
</dbReference>
<reference evidence="6 7" key="1">
    <citation type="journal article" date="2012" name="Science">
        <title>The Paleozoic origin of enzymatic lignin decomposition reconstructed from 31 fungal genomes.</title>
        <authorList>
            <person name="Floudas D."/>
            <person name="Binder M."/>
            <person name="Riley R."/>
            <person name="Barry K."/>
            <person name="Blanchette R.A."/>
            <person name="Henrissat B."/>
            <person name="Martinez A.T."/>
            <person name="Otillar R."/>
            <person name="Spatafora J.W."/>
            <person name="Yadav J.S."/>
            <person name="Aerts A."/>
            <person name="Benoit I."/>
            <person name="Boyd A."/>
            <person name="Carlson A."/>
            <person name="Copeland A."/>
            <person name="Coutinho P.M."/>
            <person name="de Vries R.P."/>
            <person name="Ferreira P."/>
            <person name="Findley K."/>
            <person name="Foster B."/>
            <person name="Gaskell J."/>
            <person name="Glotzer D."/>
            <person name="Gorecki P."/>
            <person name="Heitman J."/>
            <person name="Hesse C."/>
            <person name="Hori C."/>
            <person name="Igarashi K."/>
            <person name="Jurgens J.A."/>
            <person name="Kallen N."/>
            <person name="Kersten P."/>
            <person name="Kohler A."/>
            <person name="Kuees U."/>
            <person name="Kumar T.K.A."/>
            <person name="Kuo A."/>
            <person name="LaButti K."/>
            <person name="Larrondo L.F."/>
            <person name="Lindquist E."/>
            <person name="Ling A."/>
            <person name="Lombard V."/>
            <person name="Lucas S."/>
            <person name="Lundell T."/>
            <person name="Martin R."/>
            <person name="McLaughlin D.J."/>
            <person name="Morgenstern I."/>
            <person name="Morin E."/>
            <person name="Murat C."/>
            <person name="Nagy L.G."/>
            <person name="Nolan M."/>
            <person name="Ohm R.A."/>
            <person name="Patyshakuliyeva A."/>
            <person name="Rokas A."/>
            <person name="Ruiz-Duenas F.J."/>
            <person name="Sabat G."/>
            <person name="Salamov A."/>
            <person name="Samejima M."/>
            <person name="Schmutz J."/>
            <person name="Slot J.C."/>
            <person name="St John F."/>
            <person name="Stenlid J."/>
            <person name="Sun H."/>
            <person name="Sun S."/>
            <person name="Syed K."/>
            <person name="Tsang A."/>
            <person name="Wiebenga A."/>
            <person name="Young D."/>
            <person name="Pisabarro A."/>
            <person name="Eastwood D.C."/>
            <person name="Martin F."/>
            <person name="Cullen D."/>
            <person name="Grigoriev I.V."/>
            <person name="Hibbett D.S."/>
        </authorList>
    </citation>
    <scope>NUCLEOTIDE SEQUENCE [LARGE SCALE GENOMIC DNA]</scope>
    <source>
        <strain evidence="6 7">DJM-731 SS1</strain>
    </source>
</reference>
<dbReference type="InterPro" id="IPR029058">
    <property type="entry name" value="AB_hydrolase_fold"/>
</dbReference>
<dbReference type="PANTHER" id="PTHR45856:SF24">
    <property type="entry name" value="FUNGAL LIPASE-LIKE DOMAIN-CONTAINING PROTEIN"/>
    <property type="match status" value="1"/>
</dbReference>
<evidence type="ECO:0000256" key="1">
    <source>
        <dbReference type="ARBA" id="ARBA00023157"/>
    </source>
</evidence>
<feature type="domain" description="Fungal lipase-type" evidence="5">
    <location>
        <begin position="147"/>
        <end position="241"/>
    </location>
</feature>
<dbReference type="SUPFAM" id="SSF53474">
    <property type="entry name" value="alpha/beta-Hydrolases"/>
    <property type="match status" value="1"/>
</dbReference>
<comment type="catalytic activity">
    <reaction evidence="4">
        <text>a monoacylglycerol + H2O = glycerol + a fatty acid + H(+)</text>
        <dbReference type="Rhea" id="RHEA:15245"/>
        <dbReference type="ChEBI" id="CHEBI:15377"/>
        <dbReference type="ChEBI" id="CHEBI:15378"/>
        <dbReference type="ChEBI" id="CHEBI:17408"/>
        <dbReference type="ChEBI" id="CHEBI:17754"/>
        <dbReference type="ChEBI" id="CHEBI:28868"/>
    </reaction>
</comment>
<proteinExistence type="inferred from homology"/>
<accession>M5FV29</accession>
<organism evidence="6 7">
    <name type="scientific">Dacryopinax primogenitus (strain DJM 731)</name>
    <name type="common">Brown rot fungus</name>
    <dbReference type="NCBI Taxonomy" id="1858805"/>
    <lineage>
        <taxon>Eukaryota</taxon>
        <taxon>Fungi</taxon>
        <taxon>Dikarya</taxon>
        <taxon>Basidiomycota</taxon>
        <taxon>Agaricomycotina</taxon>
        <taxon>Dacrymycetes</taxon>
        <taxon>Dacrymycetales</taxon>
        <taxon>Dacrymycetaceae</taxon>
        <taxon>Dacryopinax</taxon>
    </lineage>
</organism>
<sequence length="416" mass="45626">MTQPQMDAARQSMAEHVGRSSVTIDHRFFDLDVARFLLQCAAITYERTSGPVQQAVQTVKNAFPSKKCLQSHGHHPKPAGEQALGILGERGTQEMMSSLHESRGETQLPPWANSMVPSIKYSTVSELNGTDSAFCGIFFDPASTWIVLAFKGTDPTEFSEWASDFEYSPREAGNRITGFGQVHGGFYDRLFTAAAAERAPFDTIASAVRAVADELSAAHSTSKINLFITGHSLGCAMASLAYATPSSAMRISLLRQSFVTQNLLLPSTSVWIRPRHMRTIPTSDLSGVLLNRGDVVATALPSFGDDRHTGTLRDLFAFAHLGAEFRMGSQSQPSYVKGGSLKPDTWVTVRSKLDRGTVNIMNAQGMAPVIRWTQEIPLIGRLVAHATTMYWDAITQLQVGRAHWAGSHWDIKRVNR</sequence>
<dbReference type="PANTHER" id="PTHR45856">
    <property type="entry name" value="ALPHA/BETA-HYDROLASES SUPERFAMILY PROTEIN"/>
    <property type="match status" value="1"/>
</dbReference>
<dbReference type="GeneID" id="63686465"/>
<protein>
    <recommendedName>
        <fullName evidence="5">Fungal lipase-type domain-containing protein</fullName>
    </recommendedName>
</protein>
<gene>
    <name evidence="6" type="ORF">DACRYDRAFT_18877</name>
</gene>
<evidence type="ECO:0000259" key="5">
    <source>
        <dbReference type="Pfam" id="PF01764"/>
    </source>
</evidence>
<dbReference type="OMA" id="NENMASQ"/>